<name>A0ABT3A9P2_9ALTE</name>
<dbReference type="Pfam" id="PF02107">
    <property type="entry name" value="FlgH"/>
    <property type="match status" value="1"/>
</dbReference>
<comment type="function">
    <text evidence="1">Assembles around the rod to form the L-ring and probably protects the motor/basal body from shearing forces during rotation.</text>
</comment>
<feature type="chain" id="PRO_5047057024" evidence="13">
    <location>
        <begin position="24"/>
        <end position="193"/>
    </location>
</feature>
<comment type="subcellular location">
    <subcellularLocation>
        <location evidence="2">Bacterial flagellum basal body</location>
    </subcellularLocation>
    <subcellularLocation>
        <location evidence="3">Cell outer membrane</location>
    </subcellularLocation>
    <subcellularLocation>
        <location evidence="4">Membrane</location>
        <topology evidence="4">Lipid-anchor</topology>
    </subcellularLocation>
</comment>
<dbReference type="PANTHER" id="PTHR34933:SF1">
    <property type="entry name" value="FLAGELLAR L-RING PROTEIN"/>
    <property type="match status" value="1"/>
</dbReference>
<evidence type="ECO:0000256" key="1">
    <source>
        <dbReference type="ARBA" id="ARBA00002591"/>
    </source>
</evidence>
<evidence type="ECO:0000256" key="8">
    <source>
        <dbReference type="ARBA" id="ARBA00023136"/>
    </source>
</evidence>
<keyword evidence="10" id="KW-0975">Bacterial flagellum</keyword>
<keyword evidence="15" id="KW-1185">Reference proteome</keyword>
<comment type="similarity">
    <text evidence="5">Belongs to the FlgH family.</text>
</comment>
<keyword evidence="8" id="KW-0472">Membrane</keyword>
<evidence type="ECO:0000256" key="13">
    <source>
        <dbReference type="SAM" id="SignalP"/>
    </source>
</evidence>
<proteinExistence type="inferred from homology"/>
<reference evidence="14 15" key="1">
    <citation type="submission" date="2022-10" db="EMBL/GenBank/DDBJ databases">
        <title>Aestuariibacter sp. AA17 isolated from Montipora capitata coral fragment.</title>
        <authorList>
            <person name="Emsley S.A."/>
            <person name="Pfannmuller K.M."/>
            <person name="Loughran R.M."/>
            <person name="Shlafstein M."/>
            <person name="Papke E."/>
            <person name="Saw J.H."/>
            <person name="Ushijima B."/>
            <person name="Videau P."/>
        </authorList>
    </citation>
    <scope>NUCLEOTIDE SEQUENCE [LARGE SCALE GENOMIC DNA]</scope>
    <source>
        <strain evidence="14 15">AA17</strain>
    </source>
</reference>
<evidence type="ECO:0000256" key="7">
    <source>
        <dbReference type="ARBA" id="ARBA00022729"/>
    </source>
</evidence>
<organism evidence="14 15">
    <name type="scientific">Fluctibacter corallii</name>
    <dbReference type="NCBI Taxonomy" id="2984329"/>
    <lineage>
        <taxon>Bacteria</taxon>
        <taxon>Pseudomonadati</taxon>
        <taxon>Pseudomonadota</taxon>
        <taxon>Gammaproteobacteria</taxon>
        <taxon>Alteromonadales</taxon>
        <taxon>Alteromonadaceae</taxon>
        <taxon>Fluctibacter</taxon>
    </lineage>
</organism>
<keyword evidence="9" id="KW-0564">Palmitate</keyword>
<evidence type="ECO:0000313" key="15">
    <source>
        <dbReference type="Proteomes" id="UP001652504"/>
    </source>
</evidence>
<keyword evidence="14" id="KW-0966">Cell projection</keyword>
<dbReference type="EMBL" id="JAOWKX010000005">
    <property type="protein sequence ID" value="MCV2885320.1"/>
    <property type="molecule type" value="Genomic_DNA"/>
</dbReference>
<evidence type="ECO:0000256" key="9">
    <source>
        <dbReference type="ARBA" id="ARBA00023139"/>
    </source>
</evidence>
<evidence type="ECO:0000256" key="5">
    <source>
        <dbReference type="ARBA" id="ARBA00006929"/>
    </source>
</evidence>
<evidence type="ECO:0000256" key="10">
    <source>
        <dbReference type="ARBA" id="ARBA00023143"/>
    </source>
</evidence>
<dbReference type="Proteomes" id="UP001652504">
    <property type="component" value="Unassembled WGS sequence"/>
</dbReference>
<keyword evidence="14" id="KW-0969">Cilium</keyword>
<sequence length="193" mass="20887">MWANKLRCIGLVFSCLFTVTTLADDLVNIDDFRPLTADKNAIRVGDIVTLLIFEDARAGSSANLQDSSRFDISAGASRDSLGWNYGLGIGADNDGDAATERKGFIRAYITVQVLHVDQHGLLNVKGSQKLKINDEEQIILVEGKLRHTDIAANNTALSSRLLDAKISFTGEGTVSDGHDSGVINSLLRWLGII</sequence>
<dbReference type="RefSeq" id="WP_263712603.1">
    <property type="nucleotide sequence ID" value="NZ_JAOWKX010000005.1"/>
</dbReference>
<evidence type="ECO:0000256" key="4">
    <source>
        <dbReference type="ARBA" id="ARBA00004635"/>
    </source>
</evidence>
<gene>
    <name evidence="14" type="ORF">OE749_11510</name>
</gene>
<protein>
    <submittedName>
        <fullName evidence="14">Flagellar basal body L-ring protein FlgH</fullName>
    </submittedName>
</protein>
<keyword evidence="7 13" id="KW-0732">Signal</keyword>
<evidence type="ECO:0000313" key="14">
    <source>
        <dbReference type="EMBL" id="MCV2885320.1"/>
    </source>
</evidence>
<evidence type="ECO:0000256" key="6">
    <source>
        <dbReference type="ARBA" id="ARBA00011439"/>
    </source>
</evidence>
<comment type="caution">
    <text evidence="14">The sequence shown here is derived from an EMBL/GenBank/DDBJ whole genome shotgun (WGS) entry which is preliminary data.</text>
</comment>
<keyword evidence="11" id="KW-0998">Cell outer membrane</keyword>
<evidence type="ECO:0000256" key="12">
    <source>
        <dbReference type="ARBA" id="ARBA00023288"/>
    </source>
</evidence>
<dbReference type="PRINTS" id="PR01008">
    <property type="entry name" value="FLGLRINGFLGH"/>
</dbReference>
<keyword evidence="12" id="KW-0449">Lipoprotein</keyword>
<dbReference type="InterPro" id="IPR000527">
    <property type="entry name" value="Flag_Lring"/>
</dbReference>
<keyword evidence="14" id="KW-0282">Flagellum</keyword>
<evidence type="ECO:0000256" key="2">
    <source>
        <dbReference type="ARBA" id="ARBA00004117"/>
    </source>
</evidence>
<feature type="signal peptide" evidence="13">
    <location>
        <begin position="1"/>
        <end position="23"/>
    </location>
</feature>
<comment type="subunit">
    <text evidence="6">The basal body constitutes a major portion of the flagellar organelle and consists of four rings (L,P,S, and M) mounted on a central rod.</text>
</comment>
<accession>A0ABT3A9P2</accession>
<evidence type="ECO:0000256" key="11">
    <source>
        <dbReference type="ARBA" id="ARBA00023237"/>
    </source>
</evidence>
<evidence type="ECO:0000256" key="3">
    <source>
        <dbReference type="ARBA" id="ARBA00004442"/>
    </source>
</evidence>
<dbReference type="PANTHER" id="PTHR34933">
    <property type="entry name" value="FLAGELLAR L-RING PROTEIN"/>
    <property type="match status" value="1"/>
</dbReference>